<evidence type="ECO:0000256" key="3">
    <source>
        <dbReference type="HAMAP-Rule" id="MF_01367"/>
    </source>
</evidence>
<dbReference type="InterPro" id="IPR019972">
    <property type="entry name" value="Ribosomal_uL14_CS"/>
</dbReference>
<dbReference type="Pfam" id="PF00238">
    <property type="entry name" value="Ribosomal_L14"/>
    <property type="match status" value="1"/>
</dbReference>
<evidence type="ECO:0000256" key="1">
    <source>
        <dbReference type="ARBA" id="ARBA00022980"/>
    </source>
</evidence>
<evidence type="ECO:0000256" key="2">
    <source>
        <dbReference type="ARBA" id="ARBA00023274"/>
    </source>
</evidence>
<keyword evidence="2 3" id="KW-0687">Ribonucleoprotein</keyword>
<dbReference type="CDD" id="cd00337">
    <property type="entry name" value="Ribosomal_uL14"/>
    <property type="match status" value="1"/>
</dbReference>
<gene>
    <name evidence="3" type="primary">rplN</name>
    <name evidence="6" type="ORF">A2160_06330</name>
</gene>
<dbReference type="InterPro" id="IPR036853">
    <property type="entry name" value="Ribosomal_uL14_sf"/>
</dbReference>
<dbReference type="GO" id="GO:0070180">
    <property type="term" value="F:large ribosomal subunit rRNA binding"/>
    <property type="evidence" value="ECO:0007669"/>
    <property type="project" value="TreeGrafter"/>
</dbReference>
<evidence type="ECO:0000313" key="6">
    <source>
        <dbReference type="EMBL" id="OGD63832.1"/>
    </source>
</evidence>
<comment type="caution">
    <text evidence="6">The sequence shown here is derived from an EMBL/GenBank/DDBJ whole genome shotgun (WGS) entry which is preliminary data.</text>
</comment>
<dbReference type="HAMAP" id="MF_01367">
    <property type="entry name" value="Ribosomal_uL14"/>
    <property type="match status" value="1"/>
</dbReference>
<protein>
    <recommendedName>
        <fullName evidence="3">Large ribosomal subunit protein uL14</fullName>
    </recommendedName>
</protein>
<evidence type="ECO:0000256" key="5">
    <source>
        <dbReference type="RuleBase" id="RU003950"/>
    </source>
</evidence>
<dbReference type="STRING" id="1797457.A2160_06330"/>
<evidence type="ECO:0000313" key="7">
    <source>
        <dbReference type="Proteomes" id="UP000177006"/>
    </source>
</evidence>
<dbReference type="Gene3D" id="2.40.150.20">
    <property type="entry name" value="Ribosomal protein L14"/>
    <property type="match status" value="1"/>
</dbReference>
<dbReference type="PROSITE" id="PS00049">
    <property type="entry name" value="RIBOSOMAL_L14"/>
    <property type="match status" value="1"/>
</dbReference>
<accession>A0A1F5E8V9</accession>
<dbReference type="SMART" id="SM01374">
    <property type="entry name" value="Ribosomal_L14"/>
    <property type="match status" value="1"/>
</dbReference>
<dbReference type="PANTHER" id="PTHR11761:SF3">
    <property type="entry name" value="LARGE RIBOSOMAL SUBUNIT PROTEIN UL14M"/>
    <property type="match status" value="1"/>
</dbReference>
<dbReference type="GO" id="GO:0003735">
    <property type="term" value="F:structural constituent of ribosome"/>
    <property type="evidence" value="ECO:0007669"/>
    <property type="project" value="InterPro"/>
</dbReference>
<dbReference type="GO" id="GO:0006412">
    <property type="term" value="P:translation"/>
    <property type="evidence" value="ECO:0007669"/>
    <property type="project" value="UniProtKB-UniRule"/>
</dbReference>
<dbReference type="Proteomes" id="UP000177006">
    <property type="component" value="Unassembled WGS sequence"/>
</dbReference>
<reference evidence="6 7" key="1">
    <citation type="journal article" date="2016" name="Nat. Commun.">
        <title>Thousands of microbial genomes shed light on interconnected biogeochemical processes in an aquifer system.</title>
        <authorList>
            <person name="Anantharaman K."/>
            <person name="Brown C.T."/>
            <person name="Hug L.A."/>
            <person name="Sharon I."/>
            <person name="Castelle C.J."/>
            <person name="Probst A.J."/>
            <person name="Thomas B.C."/>
            <person name="Singh A."/>
            <person name="Wilkins M.J."/>
            <person name="Karaoz U."/>
            <person name="Brodie E.L."/>
            <person name="Williams K.H."/>
            <person name="Hubbard S.S."/>
            <person name="Banfield J.F."/>
        </authorList>
    </citation>
    <scope>NUCLEOTIDE SEQUENCE [LARGE SCALE GENOMIC DNA]</scope>
</reference>
<keyword evidence="1 3" id="KW-0689">Ribosomal protein</keyword>
<dbReference type="EMBL" id="MEZK01000004">
    <property type="protein sequence ID" value="OGD63832.1"/>
    <property type="molecule type" value="Genomic_DNA"/>
</dbReference>
<comment type="subunit">
    <text evidence="3">Part of the 50S ribosomal subunit. Forms a cluster with proteins L3 and L19. In the 70S ribosome, L14 and L19 interact and together make contacts with the 16S rRNA in bridges B5 and B8.</text>
</comment>
<dbReference type="AlphaFoldDB" id="A0A1F5E8V9"/>
<evidence type="ECO:0000256" key="4">
    <source>
        <dbReference type="RuleBase" id="RU003949"/>
    </source>
</evidence>
<dbReference type="InterPro" id="IPR005745">
    <property type="entry name" value="Ribosomal_uL14_bac-type"/>
</dbReference>
<proteinExistence type="inferred from homology"/>
<organism evidence="6 7">
    <name type="scientific">Candidatus Beckwithbacteria bacterium RBG_13_42_9</name>
    <dbReference type="NCBI Taxonomy" id="1797457"/>
    <lineage>
        <taxon>Bacteria</taxon>
        <taxon>Candidatus Beckwithiibacteriota</taxon>
    </lineage>
</organism>
<name>A0A1F5E8V9_9BACT</name>
<dbReference type="GO" id="GO:0022625">
    <property type="term" value="C:cytosolic large ribosomal subunit"/>
    <property type="evidence" value="ECO:0007669"/>
    <property type="project" value="TreeGrafter"/>
</dbReference>
<dbReference type="PANTHER" id="PTHR11761">
    <property type="entry name" value="50S/60S RIBOSOMAL PROTEIN L14/L23"/>
    <property type="match status" value="1"/>
</dbReference>
<dbReference type="SUPFAM" id="SSF50193">
    <property type="entry name" value="Ribosomal protein L14"/>
    <property type="match status" value="1"/>
</dbReference>
<comment type="function">
    <text evidence="3 5">Binds to 23S rRNA. Forms part of two intersubunit bridges in the 70S ribosome.</text>
</comment>
<sequence>MIQLRSRLNLADNSGAKKLVVIHIHGGSKRKFGYIADVVSAVVEGADPNGMVKDKQVVKAVVVRTKKELRRMDGSYIRFDDNAAVVIDGIATKNPIATRIFGPIAREIKEAGFAKIASLAVEVL</sequence>
<keyword evidence="3 5" id="KW-0694">RNA-binding</keyword>
<keyword evidence="3 5" id="KW-0699">rRNA-binding</keyword>
<comment type="similarity">
    <text evidence="3 4">Belongs to the universal ribosomal protein uL14 family.</text>
</comment>
<dbReference type="NCBIfam" id="TIGR01067">
    <property type="entry name" value="rplN_bact"/>
    <property type="match status" value="1"/>
</dbReference>
<dbReference type="InterPro" id="IPR000218">
    <property type="entry name" value="Ribosomal_uL14"/>
</dbReference>